<dbReference type="Pfam" id="PF05954">
    <property type="entry name" value="Phage_GPD"/>
    <property type="match status" value="1"/>
</dbReference>
<dbReference type="Pfam" id="PF04717">
    <property type="entry name" value="Phage_base_V"/>
    <property type="match status" value="1"/>
</dbReference>
<evidence type="ECO:0000259" key="5">
    <source>
        <dbReference type="Pfam" id="PF22178"/>
    </source>
</evidence>
<dbReference type="Gene3D" id="2.30.110.50">
    <property type="match status" value="1"/>
</dbReference>
<organism evidence="6 7">
    <name type="scientific">Trinickia caryophylli</name>
    <name type="common">Paraburkholderia caryophylli</name>
    <dbReference type="NCBI Taxonomy" id="28094"/>
    <lineage>
        <taxon>Bacteria</taxon>
        <taxon>Pseudomonadati</taxon>
        <taxon>Pseudomonadota</taxon>
        <taxon>Betaproteobacteria</taxon>
        <taxon>Burkholderiales</taxon>
        <taxon>Burkholderiaceae</taxon>
        <taxon>Trinickia</taxon>
    </lineage>
</organism>
<dbReference type="InterPro" id="IPR054030">
    <property type="entry name" value="Gp5_Vgr_C"/>
</dbReference>
<feature type="domain" description="Gp5/Type VI secretion system Vgr C-terminal trimerisation" evidence="5">
    <location>
        <begin position="578"/>
        <end position="669"/>
    </location>
</feature>
<dbReference type="STRING" id="28094.SAMN06295900_10826"/>
<keyword evidence="7" id="KW-1185">Reference proteome</keyword>
<dbReference type="InterPro" id="IPR006531">
    <property type="entry name" value="Gp5/Vgr_OB"/>
</dbReference>
<sequence>MGQSPAFPTGFNMSFTSNEAANGGSPVAPGGIHAPSGQLGTMVGLAGQIGAMAGMPGAGLLGETARAVQLAQTGLSLLGKTPASIADALNSVSGAAQPRLTQANRFVTLESPLGADVLLVNTAVIDEYVSRLPEIHLDLLSHKRDVAPESIVGQRVKLTLHPERANATLAMIVAAPEEGNRYFDGYVASFARVGHSGTVTRYEMTVVPWFWFLTRSTDCRIFQNKTAQAILTEIFQELGFSDFAFDIRTSRKPLEYVVMYQESYYNFCARLMEQEGMWWTFRYEKDKHVLLIGDTNATFDKIARLETIPFYADSAASEKSGIDRWDEAFEFRVGKIAFRDFNYNRPTSSLMYVEAPTSRLAHPNIGTTERYEYRSLYDYHDDGKRYARYAMEAEEAQARRFNGSGYACGLTTAGRFTLVNHPNTAYNQKEYVTLHVRHEAVNDYTRQNAGTPYRNTFTCLPETVPYRAERHTPKPYMQGTQAAIVVGPKGEEIYTDGSRVKVHFFWDRRGKLDGNDSMWVRVSQPWAGNGWGGSAIPRIGQEVIVAFNEGDPDNPVIVGRVFNGAAGNPYHGTNGQTMGIRSQTHKGKGFNELRFSDVAGAEEVFVHAQKDLNAVIKDNEVRSVEAGNRSITVHKGDEAKNIGQGSLTEKIAKARFTTANSVGVQAVSGDAGPGTQSYQATDEIEHRVGASVVTLKPDSIKLSHGASSIIINQSGIFIDGPVIHLNQGLFVTPEQAMAIQWANQQAIIAAGLASADPKIQAEARHLRETVKAQQMAALANAVYTPGTAPPGWKNISDDPAALKKFGLKPGDFKIPGSNFGAQAYAPDPAVFGDSMKPAVAFKGTQQLLGEDMENNLAQGIGMDSPYYGQAVSIGKKIRDSGGAEGLDITGHSLGGGLAAAAAQSSGASATTFNAAGLDSGTLGMYGATPQAAAIKNYRVDGDILTGMQEGQFGGATLVTGALMPNAVGQQIDIPGSSLTPVGRHMMGDVTNGMNAAVAEQQSSLLSQLSGQ</sequence>
<evidence type="ECO:0000256" key="2">
    <source>
        <dbReference type="ARBA" id="ARBA00005558"/>
    </source>
</evidence>
<dbReference type="Gene3D" id="2.40.50.230">
    <property type="entry name" value="Gp5 N-terminal domain"/>
    <property type="match status" value="1"/>
</dbReference>
<dbReference type="Pfam" id="PF22178">
    <property type="entry name" value="Gp5_trimer_C"/>
    <property type="match status" value="1"/>
</dbReference>
<evidence type="ECO:0000259" key="4">
    <source>
        <dbReference type="Pfam" id="PF04717"/>
    </source>
</evidence>
<dbReference type="EMBL" id="FXAH01000008">
    <property type="protein sequence ID" value="SMF48136.1"/>
    <property type="molecule type" value="Genomic_DNA"/>
</dbReference>
<dbReference type="PANTHER" id="PTHR32305:SF15">
    <property type="entry name" value="PROTEIN RHSA-RELATED"/>
    <property type="match status" value="1"/>
</dbReference>
<evidence type="ECO:0000256" key="3">
    <source>
        <dbReference type="ARBA" id="ARBA00022525"/>
    </source>
</evidence>
<dbReference type="NCBIfam" id="TIGR03361">
    <property type="entry name" value="VI_Rhs_Vgr"/>
    <property type="match status" value="1"/>
</dbReference>
<dbReference type="Proteomes" id="UP000192911">
    <property type="component" value="Unassembled WGS sequence"/>
</dbReference>
<accession>A0A1X7F9A9</accession>
<comment type="similarity">
    <text evidence="2">Belongs to the VgrG protein family.</text>
</comment>
<dbReference type="InterPro" id="IPR029058">
    <property type="entry name" value="AB_hydrolase_fold"/>
</dbReference>
<dbReference type="SUPFAM" id="SSF69279">
    <property type="entry name" value="Phage tail proteins"/>
    <property type="match status" value="2"/>
</dbReference>
<feature type="domain" description="Gp5/Type VI secretion system Vgr protein OB-fold" evidence="4">
    <location>
        <begin position="499"/>
        <end position="562"/>
    </location>
</feature>
<dbReference type="Gene3D" id="4.10.220.110">
    <property type="match status" value="1"/>
</dbReference>
<protein>
    <submittedName>
        <fullName evidence="6">Type VI secretion system secreted protein VgrG</fullName>
    </submittedName>
</protein>
<dbReference type="NCBIfam" id="TIGR01646">
    <property type="entry name" value="vgr_GE"/>
    <property type="match status" value="1"/>
</dbReference>
<dbReference type="Gene3D" id="2.20.220.20">
    <property type="match status" value="1"/>
</dbReference>
<dbReference type="SUPFAM" id="SSF69349">
    <property type="entry name" value="Phage fibre proteins"/>
    <property type="match status" value="1"/>
</dbReference>
<dbReference type="Gene3D" id="3.55.50.10">
    <property type="entry name" value="Baseplate protein-like domains"/>
    <property type="match status" value="1"/>
</dbReference>
<dbReference type="InterPro" id="IPR017847">
    <property type="entry name" value="T6SS_RhsGE_Vgr_subset"/>
</dbReference>
<comment type="subcellular location">
    <subcellularLocation>
        <location evidence="1">Secreted</location>
    </subcellularLocation>
</comment>
<dbReference type="InterPro" id="IPR037026">
    <property type="entry name" value="Vgr_OB-fold_dom_sf"/>
</dbReference>
<reference evidence="7" key="1">
    <citation type="submission" date="2017-04" db="EMBL/GenBank/DDBJ databases">
        <authorList>
            <person name="Varghese N."/>
            <person name="Submissions S."/>
        </authorList>
    </citation>
    <scope>NUCLEOTIDE SEQUENCE [LARGE SCALE GENOMIC DNA]</scope>
    <source>
        <strain evidence="7">Ballard 720</strain>
    </source>
</reference>
<evidence type="ECO:0000256" key="1">
    <source>
        <dbReference type="ARBA" id="ARBA00004613"/>
    </source>
</evidence>
<gene>
    <name evidence="6" type="ORF">SAMN06295900_10826</name>
</gene>
<proteinExistence type="inferred from homology"/>
<dbReference type="InterPro" id="IPR006533">
    <property type="entry name" value="T6SS_Vgr_RhsGE"/>
</dbReference>
<dbReference type="Gene3D" id="3.40.50.1820">
    <property type="entry name" value="alpha/beta hydrolase"/>
    <property type="match status" value="1"/>
</dbReference>
<dbReference type="Pfam" id="PF26363">
    <property type="entry name" value="Phospholipase-like"/>
    <property type="match status" value="1"/>
</dbReference>
<dbReference type="GO" id="GO:0005576">
    <property type="term" value="C:extracellular region"/>
    <property type="evidence" value="ECO:0007669"/>
    <property type="project" value="UniProtKB-SubCell"/>
</dbReference>
<dbReference type="InterPro" id="IPR050708">
    <property type="entry name" value="T6SS_VgrG/RHS"/>
</dbReference>
<dbReference type="SUPFAM" id="SSF69255">
    <property type="entry name" value="gp5 N-terminal domain-like"/>
    <property type="match status" value="1"/>
</dbReference>
<keyword evidence="3" id="KW-0964">Secreted</keyword>
<dbReference type="SUPFAM" id="SSF53474">
    <property type="entry name" value="alpha/beta-Hydrolases"/>
    <property type="match status" value="1"/>
</dbReference>
<dbReference type="AlphaFoldDB" id="A0A1X7F9A9"/>
<name>A0A1X7F9A9_TRICW</name>
<evidence type="ECO:0000313" key="7">
    <source>
        <dbReference type="Proteomes" id="UP000192911"/>
    </source>
</evidence>
<evidence type="ECO:0000313" key="6">
    <source>
        <dbReference type="EMBL" id="SMF48136.1"/>
    </source>
</evidence>
<dbReference type="PANTHER" id="PTHR32305">
    <property type="match status" value="1"/>
</dbReference>